<dbReference type="Proteomes" id="UP000011135">
    <property type="component" value="Unassembled WGS sequence"/>
</dbReference>
<accession>L8JWC7</accession>
<keyword evidence="2" id="KW-1185">Reference proteome</keyword>
<evidence type="ECO:0000313" key="1">
    <source>
        <dbReference type="EMBL" id="ELR72508.1"/>
    </source>
</evidence>
<proteinExistence type="predicted"/>
<sequence>MNYFNLFRPLHFNIYADKTLKNPLFIVVLGGLRMPWYAEF</sequence>
<evidence type="ECO:0000313" key="2">
    <source>
        <dbReference type="Proteomes" id="UP000011135"/>
    </source>
</evidence>
<dbReference type="AlphaFoldDB" id="L8JWC7"/>
<dbReference type="EMBL" id="AMZN01000020">
    <property type="protein sequence ID" value="ELR72508.1"/>
    <property type="molecule type" value="Genomic_DNA"/>
</dbReference>
<protein>
    <submittedName>
        <fullName evidence="1">Uncharacterized protein</fullName>
    </submittedName>
</protein>
<gene>
    <name evidence="1" type="ORF">C900_01450</name>
</gene>
<reference evidence="1 2" key="1">
    <citation type="submission" date="2012-12" db="EMBL/GenBank/DDBJ databases">
        <title>Genome assembly of Fulvivirga imtechensis AK7.</title>
        <authorList>
            <person name="Nupur N."/>
            <person name="Khatri I."/>
            <person name="Kumar R."/>
            <person name="Subramanian S."/>
            <person name="Pinnaka A."/>
        </authorList>
    </citation>
    <scope>NUCLEOTIDE SEQUENCE [LARGE SCALE GENOMIC DNA]</scope>
    <source>
        <strain evidence="1 2">AK7</strain>
    </source>
</reference>
<comment type="caution">
    <text evidence="1">The sequence shown here is derived from an EMBL/GenBank/DDBJ whole genome shotgun (WGS) entry which is preliminary data.</text>
</comment>
<name>L8JWC7_9BACT</name>
<organism evidence="1 2">
    <name type="scientific">Fulvivirga imtechensis AK7</name>
    <dbReference type="NCBI Taxonomy" id="1237149"/>
    <lineage>
        <taxon>Bacteria</taxon>
        <taxon>Pseudomonadati</taxon>
        <taxon>Bacteroidota</taxon>
        <taxon>Cytophagia</taxon>
        <taxon>Cytophagales</taxon>
        <taxon>Fulvivirgaceae</taxon>
        <taxon>Fulvivirga</taxon>
    </lineage>
</organism>